<dbReference type="InterPro" id="IPR032418">
    <property type="entry name" value="E1_FCCH"/>
</dbReference>
<dbReference type="GO" id="GO:0004842">
    <property type="term" value="F:ubiquitin-protein transferase activity"/>
    <property type="evidence" value="ECO:0007669"/>
    <property type="project" value="UniProtKB-ARBA"/>
</dbReference>
<keyword evidence="14" id="KW-1185">Reference proteome</keyword>
<reference evidence="15" key="2">
    <citation type="submission" date="2025-08" db="UniProtKB">
        <authorList>
            <consortium name="RefSeq"/>
        </authorList>
    </citation>
    <scope>IDENTIFICATION</scope>
    <source>
        <tissue evidence="15">Etiolated seedlings</tissue>
    </source>
</reference>
<dbReference type="GO" id="GO:0005737">
    <property type="term" value="C:cytoplasm"/>
    <property type="evidence" value="ECO:0007669"/>
    <property type="project" value="TreeGrafter"/>
</dbReference>
<dbReference type="PRINTS" id="PR01849">
    <property type="entry name" value="UBIQUITINACT"/>
</dbReference>
<dbReference type="CDD" id="cd01491">
    <property type="entry name" value="Ube1_repeat1"/>
    <property type="match status" value="1"/>
</dbReference>
<evidence type="ECO:0000313" key="15">
    <source>
        <dbReference type="RefSeq" id="XP_012571325.1"/>
    </source>
</evidence>
<dbReference type="CDD" id="cd01490">
    <property type="entry name" value="Ube1_repeat2"/>
    <property type="match status" value="1"/>
</dbReference>
<dbReference type="FunFam" id="3.10.290.60:FF:000001">
    <property type="entry name" value="Ubiquitin-activating enzyme E1 2"/>
    <property type="match status" value="1"/>
</dbReference>
<dbReference type="Gene3D" id="3.40.50.12550">
    <property type="entry name" value="Ubiquitin-activating enzyme E1, inactive adenylation domain, subdomain 2"/>
    <property type="match status" value="1"/>
</dbReference>
<dbReference type="Pfam" id="PF00899">
    <property type="entry name" value="ThiF"/>
    <property type="match status" value="1"/>
</dbReference>
<evidence type="ECO:0000313" key="14">
    <source>
        <dbReference type="Proteomes" id="UP000087171"/>
    </source>
</evidence>
<evidence type="ECO:0000256" key="6">
    <source>
        <dbReference type="ARBA" id="ARBA00012990"/>
    </source>
</evidence>
<sequence length="1077" mass="120105">MLPRKRHCEGVVVEEDTDNISFPNKNRIVTAVGAADSVVNSDRNLSSSSNNNSSSSGYVMAFGDNNPPDIDEDLHSRQLAVYGRETMRRLFGASVLVSGMQGLGVEIAKNLILAGVKSVTLHDEGTVELWDLSSNFVFSENDVGKNRALASVGKLQELNNAVVVLSLTSELTTEQLSDFQAVVFTDISLEKAVEFNDYCHNHQPSIAFIKAEVRGLFGSVFCDFGPEFTVLDVDGEEPHTGIIASVSNDNPALVSCVDDERLEFQDGDLVVFSEVHGMKELNDGKPRKIKNARAYSFTLEEDTTNFGMYEKGGIVTQVKQPKVLNFKPLKEALSDPGDFLLSDFSKFDRPPLLHLAFRALDKFISELGHFPVPGVEDDAQKLISIASDLNDSSGDDKIEDINPKLLRHFAFGARAVLNPMAAMFGGIVGQEVVKACSGKFHPLFQFFYFDSVESLPSEQLDPDDFRPVNSRYDAQISVIGRKLQKKLEDSQVFVVGSGALGCEFLKNLALMGVSCGNHGKLTITDDDVIEKSNLSRQFLFRDWNIGQAKSTVAASATLSINPSFNIEALQNRVSTETENVFNDTFWENLSVVINALDNVNARLYVDQRCMYFQKPLLESGTLGAKCNTQMVIPHLTENYGASRDPPEKQAPMCTVHSFPHNIDHCLTWARSEFDGLLEKTPAEVNTYLSNPSEYTNAMRKAGDAQARDNLERVLDCLDKDKCETFEDCINWARLKFEDYFADRVKQLTYTFPEDATTSTGAPFWSAPKRFPRPLQFSTSDLGHLHFVMAAAILRSETFAIPIPDWGKNPSKVAEAVDRVIVPDFQPKEGVKVVTDEKATSLSTASVDDAVVINDLITKLERCRTKFTPTFRMKPIQFEKDDDTNYHMDVIAGLANMRARNYSIPEVDKLKAKFIAGRIIPAIATSTAMATGLVCLELYKVLDGEHKVEDYRNTFANLALPLFSMAEPVPPKVINHRDTSWTGWDRWTLDNNPTLKELLQWLKAKGLNAYSISCGNCLLYNSMFPRHKERMDKKIADLGREVAKLEIPPYRRHLDVVVACEDDDDNDVDIPQVSIYFR</sequence>
<dbReference type="InterPro" id="IPR035985">
    <property type="entry name" value="Ubiquitin-activating_enz"/>
</dbReference>
<dbReference type="InterPro" id="IPR033127">
    <property type="entry name" value="UBQ-activ_enz_E1_Cys_AS"/>
</dbReference>
<dbReference type="STRING" id="3827.A0A1S3E6A8"/>
<comment type="pathway">
    <text evidence="3">Protein modification; protein ubiquitination.</text>
</comment>
<evidence type="ECO:0000256" key="4">
    <source>
        <dbReference type="ARBA" id="ARBA00005673"/>
    </source>
</evidence>
<dbReference type="InterPro" id="IPR018074">
    <property type="entry name" value="UBQ-activ_enz_E1_CS"/>
</dbReference>
<evidence type="ECO:0000256" key="5">
    <source>
        <dbReference type="ARBA" id="ARBA00011245"/>
    </source>
</evidence>
<dbReference type="InterPro" id="IPR042302">
    <property type="entry name" value="E1_FCCH_sf"/>
</dbReference>
<dbReference type="GO" id="GO:0031510">
    <property type="term" value="C:SUMO activating enzyme complex"/>
    <property type="evidence" value="ECO:0007669"/>
    <property type="project" value="TreeGrafter"/>
</dbReference>
<dbReference type="Gene3D" id="3.50.50.80">
    <property type="entry name" value="Ubiquitin-activating enzyme E1, inactive adenylation domain, subdomain 1"/>
    <property type="match status" value="1"/>
</dbReference>
<dbReference type="InterPro" id="IPR042063">
    <property type="entry name" value="Ubi_acti_E1_SCCH"/>
</dbReference>
<dbReference type="FunFam" id="3.40.50.12550:FF:000001">
    <property type="entry name" value="Ubiquitin-activating enzyme E1 1"/>
    <property type="match status" value="1"/>
</dbReference>
<proteinExistence type="inferred from homology"/>
<evidence type="ECO:0000256" key="7">
    <source>
        <dbReference type="ARBA" id="ARBA00022598"/>
    </source>
</evidence>
<dbReference type="SUPFAM" id="SSF69572">
    <property type="entry name" value="Activating enzymes of the ubiquitin-like proteins"/>
    <property type="match status" value="2"/>
</dbReference>
<feature type="domain" description="Ubiquitin-activating enzyme E1 C-terminal" evidence="13">
    <location>
        <begin position="950"/>
        <end position="1072"/>
    </location>
</feature>
<dbReference type="OrthoDB" id="10252231at2759"/>
<comment type="catalytic activity">
    <reaction evidence="1">
        <text>ATP + ubiquitin + [E1 ubiquitin-activating enzyme]-L-cysteine = AMP + diphosphate + S-ubiquitinyl-[E1 ubiquitin-activating enzyme]-L-cysteine.</text>
        <dbReference type="EC" id="6.2.1.45"/>
    </reaction>
</comment>
<dbReference type="EC" id="6.2.1.45" evidence="6"/>
<keyword evidence="9 12" id="KW-0833">Ubl conjugation pathway</keyword>
<keyword evidence="7 12" id="KW-0436">Ligase</keyword>
<dbReference type="NCBIfam" id="TIGR01408">
    <property type="entry name" value="Ube1"/>
    <property type="match status" value="1"/>
</dbReference>
<dbReference type="InterPro" id="IPR045886">
    <property type="entry name" value="ThiF/MoeB/HesA"/>
</dbReference>
<evidence type="ECO:0000256" key="3">
    <source>
        <dbReference type="ARBA" id="ARBA00004906"/>
    </source>
</evidence>
<dbReference type="GO" id="GO:0005524">
    <property type="term" value="F:ATP binding"/>
    <property type="evidence" value="ECO:0007669"/>
    <property type="project" value="UniProtKB-KW"/>
</dbReference>
<evidence type="ECO:0000256" key="8">
    <source>
        <dbReference type="ARBA" id="ARBA00022741"/>
    </source>
</evidence>
<dbReference type="InterPro" id="IPR032420">
    <property type="entry name" value="E1_4HB"/>
</dbReference>
<dbReference type="InterPro" id="IPR000011">
    <property type="entry name" value="UBQ/SUMO-activ_enz_E1-like"/>
</dbReference>
<dbReference type="InterPro" id="IPR000594">
    <property type="entry name" value="ThiF_NAD_FAD-bd"/>
</dbReference>
<dbReference type="AlphaFoldDB" id="A0A1S3E6A8"/>
<dbReference type="GeneID" id="101511990"/>
<dbReference type="Pfam" id="PF10585">
    <property type="entry name" value="UBA_E1_SCCH"/>
    <property type="match status" value="1"/>
</dbReference>
<dbReference type="InterPro" id="IPR019572">
    <property type="entry name" value="UBA_E1_SCCH"/>
</dbReference>
<dbReference type="InterPro" id="IPR038252">
    <property type="entry name" value="UBA_E1_C_sf"/>
</dbReference>
<dbReference type="Proteomes" id="UP000087171">
    <property type="component" value="Chromosome Ca5"/>
</dbReference>
<dbReference type="InterPro" id="IPR018075">
    <property type="entry name" value="UBQ-activ_enz_E1"/>
</dbReference>
<evidence type="ECO:0000256" key="11">
    <source>
        <dbReference type="PROSITE-ProRule" id="PRU10132"/>
    </source>
</evidence>
<evidence type="ECO:0000256" key="1">
    <source>
        <dbReference type="ARBA" id="ARBA00000488"/>
    </source>
</evidence>
<dbReference type="RefSeq" id="XP_073224253.1">
    <property type="nucleotide sequence ID" value="XM_073368152.1"/>
</dbReference>
<dbReference type="PANTHER" id="PTHR10953:SF215">
    <property type="entry name" value="UBIQUITIN-ACTIVATING ENZYME E1 1"/>
    <property type="match status" value="1"/>
</dbReference>
<comment type="function">
    <text evidence="2">Activates ubiquitin by first adenylating its C-terminal glycine residue with ATP, and thereafter linking this residue to the side chain of a cysteine residue in E1, yielding a ubiquitin-E1 thioester and free AMP.</text>
</comment>
<dbReference type="PaxDb" id="3827-XP_004500302.1"/>
<dbReference type="RefSeq" id="XP_012571325.1">
    <property type="nucleotide sequence ID" value="XM_012715871.2"/>
</dbReference>
<dbReference type="Pfam" id="PF16190">
    <property type="entry name" value="E1_FCCH"/>
    <property type="match status" value="1"/>
</dbReference>
<protein>
    <recommendedName>
        <fullName evidence="6">E1 ubiquitin-activating enzyme</fullName>
        <ecNumber evidence="6">6.2.1.45</ecNumber>
    </recommendedName>
</protein>
<dbReference type="GO" id="GO:0004839">
    <property type="term" value="F:ubiquitin activating enzyme activity"/>
    <property type="evidence" value="ECO:0007669"/>
    <property type="project" value="UniProtKB-EC"/>
</dbReference>
<reference evidence="14" key="1">
    <citation type="journal article" date="2013" name="Nat. Biotechnol.">
        <title>Draft genome sequence of chickpea (Cicer arietinum) provides a resource for trait improvement.</title>
        <authorList>
            <person name="Varshney R.K."/>
            <person name="Song C."/>
            <person name="Saxena R.K."/>
            <person name="Azam S."/>
            <person name="Yu S."/>
            <person name="Sharpe A.G."/>
            <person name="Cannon S."/>
            <person name="Baek J."/>
            <person name="Rosen B.D."/>
            <person name="Tar'an B."/>
            <person name="Millan T."/>
            <person name="Zhang X."/>
            <person name="Ramsay L.D."/>
            <person name="Iwata A."/>
            <person name="Wang Y."/>
            <person name="Nelson W."/>
            <person name="Farmer A.D."/>
            <person name="Gaur P.M."/>
            <person name="Soderlund C."/>
            <person name="Penmetsa R.V."/>
            <person name="Xu C."/>
            <person name="Bharti A.K."/>
            <person name="He W."/>
            <person name="Winter P."/>
            <person name="Zhao S."/>
            <person name="Hane J.K."/>
            <person name="Carrasquilla-Garcia N."/>
            <person name="Condie J.A."/>
            <person name="Upadhyaya H.D."/>
            <person name="Luo M.C."/>
            <person name="Thudi M."/>
            <person name="Gowda C.L."/>
            <person name="Singh N.P."/>
            <person name="Lichtenzveig J."/>
            <person name="Gali K.K."/>
            <person name="Rubio J."/>
            <person name="Nadarajan N."/>
            <person name="Dolezel J."/>
            <person name="Bansal K.C."/>
            <person name="Xu X."/>
            <person name="Edwards D."/>
            <person name="Zhang G."/>
            <person name="Kahl G."/>
            <person name="Gil J."/>
            <person name="Singh K.B."/>
            <person name="Datta S.K."/>
            <person name="Jackson S.A."/>
            <person name="Wang J."/>
            <person name="Cook D.R."/>
        </authorList>
    </citation>
    <scope>NUCLEOTIDE SEQUENCE [LARGE SCALE GENOMIC DNA]</scope>
    <source>
        <strain evidence="14">cv. CDC Frontier</strain>
    </source>
</reference>
<keyword evidence="8 12" id="KW-0547">Nucleotide-binding</keyword>
<dbReference type="PANTHER" id="PTHR10953">
    <property type="entry name" value="UBIQUITIN-ACTIVATING ENZYME E1"/>
    <property type="match status" value="1"/>
</dbReference>
<accession>A0A1S3E6A8</accession>
<evidence type="ECO:0000256" key="9">
    <source>
        <dbReference type="ARBA" id="ARBA00022786"/>
    </source>
</evidence>
<dbReference type="Gene3D" id="1.10.10.2660">
    <property type="entry name" value="Ubiquitin-activating enzyme E1, SCCH domain"/>
    <property type="match status" value="1"/>
</dbReference>
<dbReference type="SMART" id="SM00985">
    <property type="entry name" value="UBA_e1_C"/>
    <property type="match status" value="1"/>
</dbReference>
<dbReference type="FunFam" id="1.10.10.2660:FF:000002">
    <property type="entry name" value="Ubiquitin-activating enzyme E1 2"/>
    <property type="match status" value="1"/>
</dbReference>
<comment type="similarity">
    <text evidence="4 12">Belongs to the ubiquitin-activating E1 family.</text>
</comment>
<feature type="active site" description="Glycyl thioester intermediate" evidence="11">
    <location>
        <position position="653"/>
    </location>
</feature>
<evidence type="ECO:0000256" key="10">
    <source>
        <dbReference type="ARBA" id="ARBA00022840"/>
    </source>
</evidence>
<dbReference type="PROSITE" id="PS00536">
    <property type="entry name" value="UBIQUITIN_ACTIVAT_1"/>
    <property type="match status" value="1"/>
</dbReference>
<dbReference type="InterPro" id="IPR042449">
    <property type="entry name" value="Ub-E1_IAD_1"/>
</dbReference>
<evidence type="ECO:0000256" key="12">
    <source>
        <dbReference type="RuleBase" id="RU000519"/>
    </source>
</evidence>
<keyword evidence="10 12" id="KW-0067">ATP-binding</keyword>
<dbReference type="FunFam" id="2.40.30.180:FF:000001">
    <property type="entry name" value="ubiquitin-like modifier-activating enzyme 1"/>
    <property type="match status" value="1"/>
</dbReference>
<dbReference type="PROSITE" id="PS00865">
    <property type="entry name" value="UBIQUITIN_ACTIVAT_2"/>
    <property type="match status" value="1"/>
</dbReference>
<organism evidence="14 15">
    <name type="scientific">Cicer arietinum</name>
    <name type="common">Chickpea</name>
    <name type="synonym">Garbanzo</name>
    <dbReference type="NCBI Taxonomy" id="3827"/>
    <lineage>
        <taxon>Eukaryota</taxon>
        <taxon>Viridiplantae</taxon>
        <taxon>Streptophyta</taxon>
        <taxon>Embryophyta</taxon>
        <taxon>Tracheophyta</taxon>
        <taxon>Spermatophyta</taxon>
        <taxon>Magnoliopsida</taxon>
        <taxon>eudicotyledons</taxon>
        <taxon>Gunneridae</taxon>
        <taxon>Pentapetalae</taxon>
        <taxon>rosids</taxon>
        <taxon>fabids</taxon>
        <taxon>Fabales</taxon>
        <taxon>Fabaceae</taxon>
        <taxon>Papilionoideae</taxon>
        <taxon>50 kb inversion clade</taxon>
        <taxon>NPAAA clade</taxon>
        <taxon>Hologalegina</taxon>
        <taxon>IRL clade</taxon>
        <taxon>Cicereae</taxon>
        <taxon>Cicer</taxon>
    </lineage>
</organism>
<dbReference type="Gene3D" id="3.10.290.60">
    <property type="entry name" value="Ubiquitin-activating enzyme E1, UFD domain"/>
    <property type="match status" value="1"/>
</dbReference>
<evidence type="ECO:0000259" key="13">
    <source>
        <dbReference type="SMART" id="SM00985"/>
    </source>
</evidence>
<dbReference type="UniPathway" id="UPA00143"/>
<dbReference type="GO" id="GO:0016925">
    <property type="term" value="P:protein sumoylation"/>
    <property type="evidence" value="ECO:0007669"/>
    <property type="project" value="TreeGrafter"/>
</dbReference>
<dbReference type="Pfam" id="PF16191">
    <property type="entry name" value="E1_4HB"/>
    <property type="match status" value="1"/>
</dbReference>
<dbReference type="GO" id="GO:0019948">
    <property type="term" value="F:SUMO activating enzyme activity"/>
    <property type="evidence" value="ECO:0007669"/>
    <property type="project" value="TreeGrafter"/>
</dbReference>
<gene>
    <name evidence="15" type="primary">LOC101511990</name>
</gene>
<dbReference type="FunFam" id="3.40.50.720:FF:000015">
    <property type="entry name" value="Ubiquitin-activating enzyme E1 1"/>
    <property type="match status" value="1"/>
</dbReference>
<dbReference type="Pfam" id="PF09358">
    <property type="entry name" value="E1_UFD"/>
    <property type="match status" value="1"/>
</dbReference>
<evidence type="ECO:0000256" key="2">
    <source>
        <dbReference type="ARBA" id="ARBA00002457"/>
    </source>
</evidence>
<dbReference type="InterPro" id="IPR018965">
    <property type="entry name" value="Ub-activating_enz_E1_C"/>
</dbReference>
<dbReference type="KEGG" id="cam:101511990"/>
<name>A0A1S3E6A8_CICAR</name>
<dbReference type="FunFam" id="3.50.50.80:FF:000003">
    <property type="entry name" value="Ubiquitin-activating enzyme E1 2"/>
    <property type="match status" value="1"/>
</dbReference>
<comment type="subunit">
    <text evidence="5">Monomer.</text>
</comment>
<dbReference type="eggNOG" id="KOG2012">
    <property type="taxonomic scope" value="Eukaryota"/>
</dbReference>
<dbReference type="Gene3D" id="3.40.50.720">
    <property type="entry name" value="NAD(P)-binding Rossmann-like Domain"/>
    <property type="match status" value="1"/>
</dbReference>
<dbReference type="Gene3D" id="2.40.30.180">
    <property type="entry name" value="Ubiquitin-activating enzyme E1, FCCH domain"/>
    <property type="match status" value="1"/>
</dbReference>